<accession>A0ACC3SDI9</accession>
<evidence type="ECO:0000313" key="1">
    <source>
        <dbReference type="EMBL" id="KAK8209128.1"/>
    </source>
</evidence>
<gene>
    <name evidence="1" type="ORF">M8818_003823</name>
</gene>
<evidence type="ECO:0000313" key="2">
    <source>
        <dbReference type="Proteomes" id="UP001320706"/>
    </source>
</evidence>
<comment type="caution">
    <text evidence="1">The sequence shown here is derived from an EMBL/GenBank/DDBJ whole genome shotgun (WGS) entry which is preliminary data.</text>
</comment>
<dbReference type="Proteomes" id="UP001320706">
    <property type="component" value="Unassembled WGS sequence"/>
</dbReference>
<organism evidence="1 2">
    <name type="scientific">Zalaria obscura</name>
    <dbReference type="NCBI Taxonomy" id="2024903"/>
    <lineage>
        <taxon>Eukaryota</taxon>
        <taxon>Fungi</taxon>
        <taxon>Dikarya</taxon>
        <taxon>Ascomycota</taxon>
        <taxon>Pezizomycotina</taxon>
        <taxon>Dothideomycetes</taxon>
        <taxon>Dothideomycetidae</taxon>
        <taxon>Dothideales</taxon>
        <taxon>Zalariaceae</taxon>
        <taxon>Zalaria</taxon>
    </lineage>
</organism>
<keyword evidence="2" id="KW-1185">Reference proteome</keyword>
<sequence length="614" mass="66538">MGDSTDAGVKMDFETWINKRRFKYSDFTYEQLSEAIRTTNAVVTVIIPGKEVADSIGGVLDVTVAPLVEAGIVKNVVVIDAASADGTGEVAAKHGARVVQRKDIATELGPSLGKGDALWRALQVTDGDIIAFLDGDTGDPNPAHLMGIIAPLILDQEIQMVRACFDRPFKGTNGETKPHEGGRVTEILARPLLNLYCPDLRGFRQPLAGEFAARRDLLEKFTFPVGYGIEIGTFIDAYTIMGLGALAEVDVGTRQNAHKPLRELPKMGMGILGAFDRRTTGGAHVDGSNLFLPWDNASVHIPTKERPTIKQYRTQIEQRANTMSEMEFSVFPSPPFVNIEGVRMFRDIGGNIIDSTHKVRSGLFYRSGQLEGMSAKGAEGFRKLGLKVIFDMRSPIEINTPSIHGTDGSEKRHDSGIEVSGLSLATLLLEPGAPEVVLVPAFPDEDWKQENKQERLKNYANAAEGYARAYKHTLVRGASAYKPILQHLAQPSPTPILVHCSAGKDRTGLAAMLVLLLAGCSPDVVAKEYALNNLDSKAEWGVGATKRLLNQPGLAGNVGAVANVVEAREEYALETIKGIEQEWGSVQGYVKDVLGLTEGEIQQIKENLVVSTEG</sequence>
<name>A0ACC3SDI9_9PEZI</name>
<proteinExistence type="predicted"/>
<protein>
    <submittedName>
        <fullName evidence="1">Uncharacterized protein</fullName>
    </submittedName>
</protein>
<dbReference type="EMBL" id="JAMKPW020000017">
    <property type="protein sequence ID" value="KAK8209128.1"/>
    <property type="molecule type" value="Genomic_DNA"/>
</dbReference>
<reference evidence="1" key="1">
    <citation type="submission" date="2024-02" db="EMBL/GenBank/DDBJ databases">
        <title>Metagenome Assembled Genome of Zalaria obscura JY119.</title>
        <authorList>
            <person name="Vighnesh L."/>
            <person name="Jagadeeshwari U."/>
            <person name="Venkata Ramana C."/>
            <person name="Sasikala C."/>
        </authorList>
    </citation>
    <scope>NUCLEOTIDE SEQUENCE</scope>
    <source>
        <strain evidence="1">JY119</strain>
    </source>
</reference>